<organism evidence="2 3">
    <name type="scientific">Fomitopsis schrenkii</name>
    <name type="common">Brown rot fungus</name>
    <dbReference type="NCBI Taxonomy" id="2126942"/>
    <lineage>
        <taxon>Eukaryota</taxon>
        <taxon>Fungi</taxon>
        <taxon>Dikarya</taxon>
        <taxon>Basidiomycota</taxon>
        <taxon>Agaricomycotina</taxon>
        <taxon>Agaricomycetes</taxon>
        <taxon>Polyporales</taxon>
        <taxon>Fomitopsis</taxon>
    </lineage>
</organism>
<protein>
    <submittedName>
        <fullName evidence="2">Uncharacterized protein</fullName>
    </submittedName>
</protein>
<name>S8EBR0_FOMSC</name>
<evidence type="ECO:0000313" key="3">
    <source>
        <dbReference type="Proteomes" id="UP000015241"/>
    </source>
</evidence>
<gene>
    <name evidence="2" type="ORF">FOMPIDRAFT_1048093</name>
</gene>
<dbReference type="AlphaFoldDB" id="S8EBR0"/>
<proteinExistence type="predicted"/>
<keyword evidence="1" id="KW-0732">Signal</keyword>
<accession>S8EBR0</accession>
<sequence>MSRKLALALLALTVPAAVSACEGECIVKITNAYVGNYTTPVDTVMRQLAEQVSELLPSHPDIPTTASYLAPLLSAYDDLAYTGMETAIFPGYFHGKCARDGADPPGCPNPDCPVVCGTPGSMVHFFPMLRFIAYNETRARIEAAAAPGSNSYQQIEQNVLGAAHTHWRRAGLGRIMPREPSKGKSSASASSPKTYKAYKTVVAAAVVSSSSPAAPSASSAPEDAPDNHIFVPVFARDDLMNALSEGDVEQLSQLAPVGANQFPPVGANQLAPVGAGQLIPRKATATKTITAHALASTTPTTDLSAAPAPAMPASPDDHIFVPLLARGSDQDVKDQLQAILAQIGTMLAQVCDDNGSGESTDNLASCSWETAMKDYILTFP</sequence>
<reference evidence="2 3" key="1">
    <citation type="journal article" date="2012" name="Science">
        <title>The Paleozoic origin of enzymatic lignin decomposition reconstructed from 31 fungal genomes.</title>
        <authorList>
            <person name="Floudas D."/>
            <person name="Binder M."/>
            <person name="Riley R."/>
            <person name="Barry K."/>
            <person name="Blanchette R.A."/>
            <person name="Henrissat B."/>
            <person name="Martinez A.T."/>
            <person name="Otillar R."/>
            <person name="Spatafora J.W."/>
            <person name="Yadav J.S."/>
            <person name="Aerts A."/>
            <person name="Benoit I."/>
            <person name="Boyd A."/>
            <person name="Carlson A."/>
            <person name="Copeland A."/>
            <person name="Coutinho P.M."/>
            <person name="de Vries R.P."/>
            <person name="Ferreira P."/>
            <person name="Findley K."/>
            <person name="Foster B."/>
            <person name="Gaskell J."/>
            <person name="Glotzer D."/>
            <person name="Gorecki P."/>
            <person name="Heitman J."/>
            <person name="Hesse C."/>
            <person name="Hori C."/>
            <person name="Igarashi K."/>
            <person name="Jurgens J.A."/>
            <person name="Kallen N."/>
            <person name="Kersten P."/>
            <person name="Kohler A."/>
            <person name="Kuees U."/>
            <person name="Kumar T.K.A."/>
            <person name="Kuo A."/>
            <person name="LaButti K."/>
            <person name="Larrondo L.F."/>
            <person name="Lindquist E."/>
            <person name="Ling A."/>
            <person name="Lombard V."/>
            <person name="Lucas S."/>
            <person name="Lundell T."/>
            <person name="Martin R."/>
            <person name="McLaughlin D.J."/>
            <person name="Morgenstern I."/>
            <person name="Morin E."/>
            <person name="Murat C."/>
            <person name="Nagy L.G."/>
            <person name="Nolan M."/>
            <person name="Ohm R.A."/>
            <person name="Patyshakuliyeva A."/>
            <person name="Rokas A."/>
            <person name="Ruiz-Duenas F.J."/>
            <person name="Sabat G."/>
            <person name="Salamov A."/>
            <person name="Samejima M."/>
            <person name="Schmutz J."/>
            <person name="Slot J.C."/>
            <person name="St John F."/>
            <person name="Stenlid J."/>
            <person name="Sun H."/>
            <person name="Sun S."/>
            <person name="Syed K."/>
            <person name="Tsang A."/>
            <person name="Wiebenga A."/>
            <person name="Young D."/>
            <person name="Pisabarro A."/>
            <person name="Eastwood D.C."/>
            <person name="Martin F."/>
            <person name="Cullen D."/>
            <person name="Grigoriev I.V."/>
            <person name="Hibbett D.S."/>
        </authorList>
    </citation>
    <scope>NUCLEOTIDE SEQUENCE</scope>
    <source>
        <strain evidence="3">FP-58527</strain>
    </source>
</reference>
<dbReference type="HOGENOM" id="CLU_061599_0_0_1"/>
<feature type="signal peptide" evidence="1">
    <location>
        <begin position="1"/>
        <end position="20"/>
    </location>
</feature>
<dbReference type="eggNOG" id="ENOG502SP29">
    <property type="taxonomic scope" value="Eukaryota"/>
</dbReference>
<evidence type="ECO:0000256" key="1">
    <source>
        <dbReference type="SAM" id="SignalP"/>
    </source>
</evidence>
<keyword evidence="3" id="KW-1185">Reference proteome</keyword>
<dbReference type="PROSITE" id="PS51257">
    <property type="entry name" value="PROKAR_LIPOPROTEIN"/>
    <property type="match status" value="1"/>
</dbReference>
<dbReference type="STRING" id="743788.S8EBR0"/>
<dbReference type="InParanoid" id="S8EBR0"/>
<dbReference type="OrthoDB" id="3255642at2759"/>
<evidence type="ECO:0000313" key="2">
    <source>
        <dbReference type="EMBL" id="EPT02078.1"/>
    </source>
</evidence>
<dbReference type="Proteomes" id="UP000015241">
    <property type="component" value="Unassembled WGS sequence"/>
</dbReference>
<dbReference type="EMBL" id="KE504137">
    <property type="protein sequence ID" value="EPT02078.1"/>
    <property type="molecule type" value="Genomic_DNA"/>
</dbReference>
<feature type="chain" id="PRO_5004562897" evidence="1">
    <location>
        <begin position="21"/>
        <end position="380"/>
    </location>
</feature>